<sequence>MGQDDEHRDITVLWLRAKVKCPPCQVPSTNHHRQWKLRGFVLYRALCGQRSSA</sequence>
<comment type="caution">
    <text evidence="1">The sequence shown here is derived from an EMBL/GenBank/DDBJ whole genome shotgun (WGS) entry which is preliminary data.</text>
</comment>
<evidence type="ECO:0000313" key="2">
    <source>
        <dbReference type="Proteomes" id="UP001451303"/>
    </source>
</evidence>
<protein>
    <recommendedName>
        <fullName evidence="3">Transposase</fullName>
    </recommendedName>
</protein>
<dbReference type="EMBL" id="JAVLET010000003">
    <property type="protein sequence ID" value="KAL0472508.1"/>
    <property type="molecule type" value="Genomic_DNA"/>
</dbReference>
<evidence type="ECO:0008006" key="3">
    <source>
        <dbReference type="Google" id="ProtNLM"/>
    </source>
</evidence>
<evidence type="ECO:0000313" key="1">
    <source>
        <dbReference type="EMBL" id="KAL0472508.1"/>
    </source>
</evidence>
<organism evidence="1 2">
    <name type="scientific">Neurospora intermedia</name>
    <dbReference type="NCBI Taxonomy" id="5142"/>
    <lineage>
        <taxon>Eukaryota</taxon>
        <taxon>Fungi</taxon>
        <taxon>Dikarya</taxon>
        <taxon>Ascomycota</taxon>
        <taxon>Pezizomycotina</taxon>
        <taxon>Sordariomycetes</taxon>
        <taxon>Sordariomycetidae</taxon>
        <taxon>Sordariales</taxon>
        <taxon>Sordariaceae</taxon>
        <taxon>Neurospora</taxon>
    </lineage>
</organism>
<gene>
    <name evidence="1" type="ORF">QR685DRAFT_522213</name>
</gene>
<reference evidence="1 2" key="1">
    <citation type="submission" date="2023-09" db="EMBL/GenBank/DDBJ databases">
        <title>Multi-omics analysis of a traditional fermented food reveals byproduct-associated fungal strains for waste-to-food upcycling.</title>
        <authorList>
            <consortium name="Lawrence Berkeley National Laboratory"/>
            <person name="Rekdal V.M."/>
            <person name="Villalobos-Escobedo J.M."/>
            <person name="Rodriguez-Valeron N."/>
            <person name="Garcia M.O."/>
            <person name="Vasquez D.P."/>
            <person name="Damayanti I."/>
            <person name="Sorensen P.M."/>
            <person name="Baidoo E.E."/>
            <person name="De Carvalho A.C."/>
            <person name="Riley R."/>
            <person name="Lipzen A."/>
            <person name="He G."/>
            <person name="Yan M."/>
            <person name="Haridas S."/>
            <person name="Daum C."/>
            <person name="Yoshinaga Y."/>
            <person name="Ng V."/>
            <person name="Grigoriev I.V."/>
            <person name="Munk R."/>
            <person name="Nuraida L."/>
            <person name="Wijaya C.H."/>
            <person name="Morales P.-C."/>
            <person name="Keasling J.D."/>
        </authorList>
    </citation>
    <scope>NUCLEOTIDE SEQUENCE [LARGE SCALE GENOMIC DNA]</scope>
    <source>
        <strain evidence="1 2">FGSC 2613</strain>
    </source>
</reference>
<name>A0ABR3DIJ5_NEUIN</name>
<dbReference type="Proteomes" id="UP001451303">
    <property type="component" value="Unassembled WGS sequence"/>
</dbReference>
<proteinExistence type="predicted"/>
<keyword evidence="2" id="KW-1185">Reference proteome</keyword>
<accession>A0ABR3DIJ5</accession>